<comment type="subcellular location">
    <subcellularLocation>
        <location evidence="1">Cell inner membrane</location>
        <topology evidence="1">Multi-pass membrane protein</topology>
    </subcellularLocation>
</comment>
<keyword evidence="4" id="KW-0813">Transport</keyword>
<evidence type="ECO:0000313" key="12">
    <source>
        <dbReference type="Proteomes" id="UP000001317"/>
    </source>
</evidence>
<dbReference type="CDD" id="cd13143">
    <property type="entry name" value="MATE_MepA_like"/>
    <property type="match status" value="1"/>
</dbReference>
<reference evidence="11" key="1">
    <citation type="submission" date="2008-01" db="EMBL/GenBank/DDBJ databases">
        <title>Complete sequence of Shewanella halifaxensis HAW-EB4.</title>
        <authorList>
            <consortium name="US DOE Joint Genome Institute"/>
            <person name="Copeland A."/>
            <person name="Lucas S."/>
            <person name="Lapidus A."/>
            <person name="Glavina del Rio T."/>
            <person name="Dalin E."/>
            <person name="Tice H."/>
            <person name="Bruce D."/>
            <person name="Goodwin L."/>
            <person name="Pitluck S."/>
            <person name="Sims D."/>
            <person name="Brettin T."/>
            <person name="Detter J.C."/>
            <person name="Han C."/>
            <person name="Kuske C.R."/>
            <person name="Schmutz J."/>
            <person name="Larimer F."/>
            <person name="Land M."/>
            <person name="Hauser L."/>
            <person name="Kyrpides N."/>
            <person name="Kim E."/>
            <person name="Zhao J.-S."/>
            <person name="Richardson P."/>
        </authorList>
    </citation>
    <scope>NUCLEOTIDE SEQUENCE [LARGE SCALE GENOMIC DNA]</scope>
    <source>
        <strain evidence="11">HAW-EB4</strain>
    </source>
</reference>
<proteinExistence type="inferred from homology"/>
<keyword evidence="8 10" id="KW-0472">Membrane</keyword>
<dbReference type="InterPro" id="IPR048279">
    <property type="entry name" value="MdtK-like"/>
</dbReference>
<evidence type="ECO:0000256" key="2">
    <source>
        <dbReference type="ARBA" id="ARBA00008417"/>
    </source>
</evidence>
<dbReference type="InterPro" id="IPR002528">
    <property type="entry name" value="MATE_fam"/>
</dbReference>
<feature type="transmembrane region" description="Helical" evidence="10">
    <location>
        <begin position="61"/>
        <end position="82"/>
    </location>
</feature>
<evidence type="ECO:0000256" key="8">
    <source>
        <dbReference type="ARBA" id="ARBA00023136"/>
    </source>
</evidence>
<dbReference type="Proteomes" id="UP000001317">
    <property type="component" value="Chromosome"/>
</dbReference>
<dbReference type="GO" id="GO:0005886">
    <property type="term" value="C:plasma membrane"/>
    <property type="evidence" value="ECO:0007669"/>
    <property type="project" value="UniProtKB-SubCell"/>
</dbReference>
<name>B0TN70_SHEHH</name>
<dbReference type="RefSeq" id="WP_012275339.1">
    <property type="nucleotide sequence ID" value="NC_010334.1"/>
</dbReference>
<dbReference type="PIRSF" id="PIRSF006603">
    <property type="entry name" value="DinF"/>
    <property type="match status" value="1"/>
</dbReference>
<dbReference type="NCBIfam" id="NF007130">
    <property type="entry name" value="PRK09575.1"/>
    <property type="match status" value="1"/>
</dbReference>
<dbReference type="KEGG" id="shl:Shal_0206"/>
<feature type="transmembrane region" description="Helical" evidence="10">
    <location>
        <begin position="171"/>
        <end position="190"/>
    </location>
</feature>
<dbReference type="OrthoDB" id="9811110at2"/>
<gene>
    <name evidence="11" type="ordered locus">Shal_0206</name>
</gene>
<feature type="transmembrane region" description="Helical" evidence="10">
    <location>
        <begin position="21"/>
        <end position="49"/>
    </location>
</feature>
<evidence type="ECO:0000256" key="1">
    <source>
        <dbReference type="ARBA" id="ARBA00004429"/>
    </source>
</evidence>
<keyword evidence="12" id="KW-1185">Reference proteome</keyword>
<feature type="transmembrane region" description="Helical" evidence="10">
    <location>
        <begin position="196"/>
        <end position="218"/>
    </location>
</feature>
<dbReference type="PANTHER" id="PTHR43823:SF3">
    <property type="entry name" value="MULTIDRUG EXPORT PROTEIN MEPA"/>
    <property type="match status" value="1"/>
</dbReference>
<feature type="transmembrane region" description="Helical" evidence="10">
    <location>
        <begin position="320"/>
        <end position="339"/>
    </location>
</feature>
<feature type="transmembrane region" description="Helical" evidence="10">
    <location>
        <begin position="364"/>
        <end position="384"/>
    </location>
</feature>
<organism evidence="11 12">
    <name type="scientific">Shewanella halifaxensis (strain HAW-EB4)</name>
    <dbReference type="NCBI Taxonomy" id="458817"/>
    <lineage>
        <taxon>Bacteria</taxon>
        <taxon>Pseudomonadati</taxon>
        <taxon>Pseudomonadota</taxon>
        <taxon>Gammaproteobacteria</taxon>
        <taxon>Alteromonadales</taxon>
        <taxon>Shewanellaceae</taxon>
        <taxon>Shewanella</taxon>
    </lineage>
</organism>
<dbReference type="InterPro" id="IPR045070">
    <property type="entry name" value="MATE_MepA-like"/>
</dbReference>
<dbReference type="GO" id="GO:0042910">
    <property type="term" value="F:xenobiotic transmembrane transporter activity"/>
    <property type="evidence" value="ECO:0007669"/>
    <property type="project" value="InterPro"/>
</dbReference>
<evidence type="ECO:0000256" key="3">
    <source>
        <dbReference type="ARBA" id="ARBA00022106"/>
    </source>
</evidence>
<keyword evidence="6 10" id="KW-0812">Transmembrane</keyword>
<feature type="transmembrane region" description="Helical" evidence="10">
    <location>
        <begin position="391"/>
        <end position="413"/>
    </location>
</feature>
<accession>B0TN70</accession>
<evidence type="ECO:0000256" key="6">
    <source>
        <dbReference type="ARBA" id="ARBA00022692"/>
    </source>
</evidence>
<protein>
    <recommendedName>
        <fullName evidence="3">Multidrug export protein MepA</fullName>
    </recommendedName>
</protein>
<dbReference type="EMBL" id="CP000931">
    <property type="protein sequence ID" value="ABZ74782.1"/>
    <property type="molecule type" value="Genomic_DNA"/>
</dbReference>
<comment type="similarity">
    <text evidence="2">Belongs to the multi antimicrobial extrusion (MATE) (TC 2.A.66.1) family. MepA subfamily.</text>
</comment>
<dbReference type="Pfam" id="PF01554">
    <property type="entry name" value="MatE"/>
    <property type="match status" value="2"/>
</dbReference>
<dbReference type="GO" id="GO:0046677">
    <property type="term" value="P:response to antibiotic"/>
    <property type="evidence" value="ECO:0007669"/>
    <property type="project" value="UniProtKB-KW"/>
</dbReference>
<feature type="transmembrane region" description="Helical" evidence="10">
    <location>
        <begin position="94"/>
        <end position="121"/>
    </location>
</feature>
<dbReference type="STRING" id="458817.Shal_0206"/>
<feature type="transmembrane region" description="Helical" evidence="10">
    <location>
        <begin position="272"/>
        <end position="290"/>
    </location>
</feature>
<dbReference type="GO" id="GO:0015297">
    <property type="term" value="F:antiporter activity"/>
    <property type="evidence" value="ECO:0007669"/>
    <property type="project" value="InterPro"/>
</dbReference>
<dbReference type="HOGENOM" id="CLU_012893_0_2_6"/>
<evidence type="ECO:0000256" key="5">
    <source>
        <dbReference type="ARBA" id="ARBA00022475"/>
    </source>
</evidence>
<sequence>MLAQSIENNSNDSISRTFWRYTLPAIAAMLVNGLYQIVDGIFIGHYIGYEGLAAINMAWPVIYFMVGFGIMIGMGSGSLLSIQRGKGDTSAAPTILTTSLLSMLALAVASSAILSILSTFFLEAQGGAGTTLVMAQDYISVFSWGTAITIIASALPLLIRNDESPNIATGLMVLGAFINIALDYLLIGVFEFGLLGAAIATITAQLTVCILGLVYFCSRISNISWPSKFRYFNASFAKQIVLLGSSSLFMYLYTSFVFALHNRLFIEYGTPLTVGAFAIVGYLMVLYYLVSEGIAEGLQPPVSYYYGAEQHANINKMLKLSIKVTLIAGTSWILLLNAIPETMVKLFNSSDSELIATAVDGIRMHLFAMPLDGFIVLSSVYFMATNQGVKALVIACGNMLIQLPFLMILPKFFGVDGVWMAMPISNIALCLIVVPLVWLDVKARARKFGPTTTEAVIATA</sequence>
<evidence type="ECO:0000256" key="7">
    <source>
        <dbReference type="ARBA" id="ARBA00022989"/>
    </source>
</evidence>
<evidence type="ECO:0000256" key="9">
    <source>
        <dbReference type="ARBA" id="ARBA00023251"/>
    </source>
</evidence>
<feature type="transmembrane region" description="Helical" evidence="10">
    <location>
        <begin position="419"/>
        <end position="439"/>
    </location>
</feature>
<feature type="transmembrane region" description="Helical" evidence="10">
    <location>
        <begin position="141"/>
        <end position="159"/>
    </location>
</feature>
<dbReference type="InterPro" id="IPR051327">
    <property type="entry name" value="MATE_MepA_subfamily"/>
</dbReference>
<evidence type="ECO:0000313" key="11">
    <source>
        <dbReference type="EMBL" id="ABZ74782.1"/>
    </source>
</evidence>
<feature type="transmembrane region" description="Helical" evidence="10">
    <location>
        <begin position="239"/>
        <end position="260"/>
    </location>
</feature>
<keyword evidence="9" id="KW-0046">Antibiotic resistance</keyword>
<dbReference type="eggNOG" id="COG0534">
    <property type="taxonomic scope" value="Bacteria"/>
</dbReference>
<dbReference type="PANTHER" id="PTHR43823">
    <property type="entry name" value="SPORULATION PROTEIN YKVU"/>
    <property type="match status" value="1"/>
</dbReference>
<evidence type="ECO:0000256" key="4">
    <source>
        <dbReference type="ARBA" id="ARBA00022448"/>
    </source>
</evidence>
<dbReference type="AlphaFoldDB" id="B0TN70"/>
<keyword evidence="5" id="KW-1003">Cell membrane</keyword>
<keyword evidence="7 10" id="KW-1133">Transmembrane helix</keyword>
<evidence type="ECO:0000256" key="10">
    <source>
        <dbReference type="SAM" id="Phobius"/>
    </source>
</evidence>